<reference evidence="10 11" key="1">
    <citation type="submission" date="2020-03" db="EMBL/GenBank/DDBJ databases">
        <title>Genomic Encyclopedia of Type Strains, Phase IV (KMG-IV): sequencing the most valuable type-strain genomes for metagenomic binning, comparative biology and taxonomic classification.</title>
        <authorList>
            <person name="Goeker M."/>
        </authorList>
    </citation>
    <scope>NUCLEOTIDE SEQUENCE [LARGE SCALE GENOMIC DNA]</scope>
    <source>
        <strain evidence="10 11">DSM 7225</strain>
    </source>
</reference>
<evidence type="ECO:0000256" key="7">
    <source>
        <dbReference type="ARBA" id="ARBA00023136"/>
    </source>
</evidence>
<evidence type="ECO:0000256" key="6">
    <source>
        <dbReference type="ARBA" id="ARBA00022989"/>
    </source>
</evidence>
<name>A0A7X5XY33_9SPHN</name>
<dbReference type="InterPro" id="IPR050297">
    <property type="entry name" value="LipidA_mod_glycosyltrf_83"/>
</dbReference>
<feature type="transmembrane region" description="Helical" evidence="8">
    <location>
        <begin position="343"/>
        <end position="362"/>
    </location>
</feature>
<evidence type="ECO:0000259" key="9">
    <source>
        <dbReference type="Pfam" id="PF13231"/>
    </source>
</evidence>
<feature type="domain" description="Glycosyltransferase RgtA/B/C/D-like" evidence="9">
    <location>
        <begin position="94"/>
        <end position="235"/>
    </location>
</feature>
<dbReference type="InterPro" id="IPR038731">
    <property type="entry name" value="RgtA/B/C-like"/>
</dbReference>
<keyword evidence="3" id="KW-0328">Glycosyltransferase</keyword>
<gene>
    <name evidence="10" type="ORF">GGR89_000627</name>
</gene>
<dbReference type="RefSeq" id="WP_167712728.1">
    <property type="nucleotide sequence ID" value="NZ_BAAADY010000001.1"/>
</dbReference>
<feature type="transmembrane region" description="Helical" evidence="8">
    <location>
        <begin position="230"/>
        <end position="252"/>
    </location>
</feature>
<feature type="transmembrane region" description="Helical" evidence="8">
    <location>
        <begin position="191"/>
        <end position="218"/>
    </location>
</feature>
<evidence type="ECO:0000313" key="11">
    <source>
        <dbReference type="Proteomes" id="UP000531251"/>
    </source>
</evidence>
<feature type="transmembrane region" description="Helical" evidence="8">
    <location>
        <begin position="162"/>
        <end position="179"/>
    </location>
</feature>
<organism evidence="10 11">
    <name type="scientific">Sphingomonas trueperi</name>
    <dbReference type="NCBI Taxonomy" id="53317"/>
    <lineage>
        <taxon>Bacteria</taxon>
        <taxon>Pseudomonadati</taxon>
        <taxon>Pseudomonadota</taxon>
        <taxon>Alphaproteobacteria</taxon>
        <taxon>Sphingomonadales</taxon>
        <taxon>Sphingomonadaceae</taxon>
        <taxon>Sphingomonas</taxon>
    </lineage>
</organism>
<proteinExistence type="predicted"/>
<evidence type="ECO:0000256" key="1">
    <source>
        <dbReference type="ARBA" id="ARBA00004651"/>
    </source>
</evidence>
<protein>
    <submittedName>
        <fullName evidence="10">4-amino-4-deoxy-L-arabinose transferase-like glycosyltransferase</fullName>
    </submittedName>
</protein>
<dbReference type="PANTHER" id="PTHR33908:SF11">
    <property type="entry name" value="MEMBRANE PROTEIN"/>
    <property type="match status" value="1"/>
</dbReference>
<dbReference type="Pfam" id="PF13231">
    <property type="entry name" value="PMT_2"/>
    <property type="match status" value="1"/>
</dbReference>
<keyword evidence="2" id="KW-1003">Cell membrane</keyword>
<feature type="transmembrane region" description="Helical" evidence="8">
    <location>
        <begin position="282"/>
        <end position="303"/>
    </location>
</feature>
<feature type="transmembrane region" description="Helical" evidence="8">
    <location>
        <begin position="369"/>
        <end position="389"/>
    </location>
</feature>
<keyword evidence="5 8" id="KW-0812">Transmembrane</keyword>
<evidence type="ECO:0000256" key="5">
    <source>
        <dbReference type="ARBA" id="ARBA00022692"/>
    </source>
</evidence>
<dbReference type="Proteomes" id="UP000531251">
    <property type="component" value="Unassembled WGS sequence"/>
</dbReference>
<keyword evidence="6 8" id="KW-1133">Transmembrane helix</keyword>
<dbReference type="GO" id="GO:0009103">
    <property type="term" value="P:lipopolysaccharide biosynthetic process"/>
    <property type="evidence" value="ECO:0007669"/>
    <property type="project" value="UniProtKB-ARBA"/>
</dbReference>
<evidence type="ECO:0000256" key="8">
    <source>
        <dbReference type="SAM" id="Phobius"/>
    </source>
</evidence>
<sequence>MSAPWGWKPGWTLTLLLVVALWLRLSSIGFGLPALNDPDELMFELGAIRMLRGHTLNPGWFGHPATTTMYVLAVVNVLVFLGGWLCGRFASVEAFGTAVYGDPSWIILPGRLAMTVFAIGTIVLTYRLAKRLAGTEVGLLSAAILVLSPVHITYSQIIRSDMMACFFMLMAMLAALNIAERGRWRDHVLAAFWLGCAIITKWPFALSFLAIAGGIWLYRRSGAISTRASLVRLVATGLLGLCFCALLSPYLVLDHATVVRNLTGESQVRHLGSTGGPLWFNAGWYLTGPLRTGLSVVGLLLLLPGIAAAVRRPPIAMLILPLLCSFFVVLCAQTMVWERWAMPVLPLCAILIAFGLCSLAAWVGPRWRVAVGVVAAGAVAVPLFLTSLAQARERMHDTRQQASAWAVAHIPAGSTVLVEHFAFDLLPQPWHFLFPMAEAGCVDAAAKLRGKIGYGPIDQARGARANVDYGTVAPGKRDTCRADFAILTQYERYKAERSAFPEEYAAYRDYVARGHVVTRFVPRPGEIGGRIVTIVDFHGPQPPPR</sequence>
<comment type="subcellular location">
    <subcellularLocation>
        <location evidence="1">Cell membrane</location>
        <topology evidence="1">Multi-pass membrane protein</topology>
    </subcellularLocation>
</comment>
<comment type="caution">
    <text evidence="10">The sequence shown here is derived from an EMBL/GenBank/DDBJ whole genome shotgun (WGS) entry which is preliminary data.</text>
</comment>
<feature type="transmembrane region" description="Helical" evidence="8">
    <location>
        <begin position="315"/>
        <end position="337"/>
    </location>
</feature>
<evidence type="ECO:0000256" key="2">
    <source>
        <dbReference type="ARBA" id="ARBA00022475"/>
    </source>
</evidence>
<evidence type="ECO:0000256" key="3">
    <source>
        <dbReference type="ARBA" id="ARBA00022676"/>
    </source>
</evidence>
<keyword evidence="4 10" id="KW-0808">Transferase</keyword>
<accession>A0A7X5XY33</accession>
<evidence type="ECO:0000256" key="4">
    <source>
        <dbReference type="ARBA" id="ARBA00022679"/>
    </source>
</evidence>
<dbReference type="PANTHER" id="PTHR33908">
    <property type="entry name" value="MANNOSYLTRANSFERASE YKCB-RELATED"/>
    <property type="match status" value="1"/>
</dbReference>
<dbReference type="GO" id="GO:0005886">
    <property type="term" value="C:plasma membrane"/>
    <property type="evidence" value="ECO:0007669"/>
    <property type="project" value="UniProtKB-SubCell"/>
</dbReference>
<keyword evidence="7 8" id="KW-0472">Membrane</keyword>
<dbReference type="AlphaFoldDB" id="A0A7X5XY33"/>
<feature type="transmembrane region" description="Helical" evidence="8">
    <location>
        <begin position="106"/>
        <end position="126"/>
    </location>
</feature>
<evidence type="ECO:0000313" key="10">
    <source>
        <dbReference type="EMBL" id="NJB96335.1"/>
    </source>
</evidence>
<dbReference type="EMBL" id="JAATJB010000001">
    <property type="protein sequence ID" value="NJB96335.1"/>
    <property type="molecule type" value="Genomic_DNA"/>
</dbReference>
<dbReference type="GO" id="GO:0016763">
    <property type="term" value="F:pentosyltransferase activity"/>
    <property type="evidence" value="ECO:0007669"/>
    <property type="project" value="TreeGrafter"/>
</dbReference>
<feature type="transmembrane region" description="Helical" evidence="8">
    <location>
        <begin position="132"/>
        <end position="150"/>
    </location>
</feature>
<feature type="transmembrane region" description="Helical" evidence="8">
    <location>
        <begin position="67"/>
        <end position="86"/>
    </location>
</feature>
<keyword evidence="11" id="KW-1185">Reference proteome</keyword>